<organism evidence="1 2">
    <name type="scientific">Panagrolaimus sp. JU765</name>
    <dbReference type="NCBI Taxonomy" id="591449"/>
    <lineage>
        <taxon>Eukaryota</taxon>
        <taxon>Metazoa</taxon>
        <taxon>Ecdysozoa</taxon>
        <taxon>Nematoda</taxon>
        <taxon>Chromadorea</taxon>
        <taxon>Rhabditida</taxon>
        <taxon>Tylenchina</taxon>
        <taxon>Panagrolaimomorpha</taxon>
        <taxon>Panagrolaimoidea</taxon>
        <taxon>Panagrolaimidae</taxon>
        <taxon>Panagrolaimus</taxon>
    </lineage>
</organism>
<name>A0AC34PZ75_9BILA</name>
<dbReference type="WBParaSite" id="JU765_v2.g11297.t1">
    <property type="protein sequence ID" value="JU765_v2.g11297.t1"/>
    <property type="gene ID" value="JU765_v2.g11297"/>
</dbReference>
<evidence type="ECO:0000313" key="2">
    <source>
        <dbReference type="WBParaSite" id="JU765_v2.g11297.t1"/>
    </source>
</evidence>
<dbReference type="Proteomes" id="UP000887576">
    <property type="component" value="Unplaced"/>
</dbReference>
<accession>A0AC34PZ75</accession>
<evidence type="ECO:0000313" key="1">
    <source>
        <dbReference type="Proteomes" id="UP000887576"/>
    </source>
</evidence>
<proteinExistence type="predicted"/>
<sequence>METWNSANGIWIVWLTEITGGYKIDGVDCSEIYIGTAGTKSSFHIEDVSLAAVSYLFPNSAPKLWLCVHPKYHPQLVKMGKNFYPKCSHPFSHKDLLLTVELLEAANIEYWLINQEPNTFVIVMPAVYHQIHNVERNLAEAVNFIPIGWQPIGTNIPRCKCSTSVQRYKENIWRPIIRTLTEHEKPMINIFDRALTKNSAVNGNTNDQAHVQGAVEVQDAAVTNVEESDNVENTAEETADDTAEETADDTAEESADEDSAEEADDDRGDNNGNDTASVESTTTVRNSGKVEDVDEVENTGKVEEQDSTDENSGQFLGNPNSPLCLSDNRVNAVLPERPNETNIATTMPMIMPSTTMNLRSRKRKSADNASFLEILETNLAANRIRRSKRKKEEGKCAKPRNPSSSNPVLKSKKVKIERFRRNIKKLNEMMAMAANSMDLARIQKELMEKQQDLAKAEQERDLYKAVQQLAQDYPELIENVKNQGYTDYQIVRDFCKNTAEHRKLLMLTMAKINSTQLLHWTFEKHRDEINYHVGNDNHPLFSSGPRRSLEPYAICNNVNDYLPNNEIEIGNAVAAFDDNSDFDANDEDNVNENSEQIEIDDDNEVDVVAMVKNIRDRILSEWFDLLSKGLPYSVAQMMINSMIEICLLSLKLVKTRMSTMDFQEIYITLEKSLNQRAKDLYQEIGDYLAIVYYVDDFGTKNIARRSSSKYKIIAGYFKLLNQPVEIASQNDSTFLTFMANSHDFAKERMNNLRVHVVGELKELENGIEFMVNGEVKKLPVVLFAVVGDNLAIHEVFGLKKGFNADYCCRSCTINQAEMKADEHFEKQRKTKEWYNVVINDAELRAEHGIQEECPFNDLKYYHFCDAPVADIMHNFLEGHCQYLLGRVLNDIMVVNTYNNRWLNSIIKDFKFQGGDARNPLDIITPKDYDNGITKFTASKMLNATRLLPLLIGNTDLINDEFGNVLDSWKVFLQFQDVLDIIFSPSISERQLETLPDLCKTYISNWKQINGHVTVKLHYLEHSTELIKMCGPLRHLWCMRFEAFHQMHKIMSFIVCCDLVADTELLKSKNFNGKVRNLNYVRDIVEEAENVMELDGTQELKKITLTMDGYRRNNVPLSEEVCADGIYKLIFEDKTRVYFPDNDNCSQWSVPVDDQSSTSTPIVSQNKKRLSSFNNQDSDESSQRSMSADDQTSSNSQFERRTKKKKVLSLSDASSVEDRVQNVPFIENNNDNNIGNFDGNDNDSHQNHSSPIADVNQHPALMSLPATVRQRDKAERIKKFYESNETVINSYMEELREKCSQTFGKRNKSQMDRVLAKRSKE</sequence>
<reference evidence="2" key="1">
    <citation type="submission" date="2022-11" db="UniProtKB">
        <authorList>
            <consortium name="WormBaseParasite"/>
        </authorList>
    </citation>
    <scope>IDENTIFICATION</scope>
</reference>
<protein>
    <submittedName>
        <fullName evidence="2">JmjC domain-containing protein</fullName>
    </submittedName>
</protein>